<dbReference type="AlphaFoldDB" id="A0A3N4UNJ4"/>
<sequence length="157" mass="17368">MTTSPDTTPSKSGELYFLNPQSVAFQAVLDLFEKAMRADSALHLSGASILSQIGFELGNTAAKAWADCDTAIKTLLMMPDLDKRARITAEFLLLLLPEHIEDDLNFQGYFSKLAKASKALRKRDQLLADQMMDAALIFHVFEANLKLAKLQRVHVAA</sequence>
<organism evidence="1 2">
    <name type="scientific">Pacificibacter maritimus</name>
    <dbReference type="NCBI Taxonomy" id="762213"/>
    <lineage>
        <taxon>Bacteria</taxon>
        <taxon>Pseudomonadati</taxon>
        <taxon>Pseudomonadota</taxon>
        <taxon>Alphaproteobacteria</taxon>
        <taxon>Rhodobacterales</taxon>
        <taxon>Roseobacteraceae</taxon>
        <taxon>Pacificibacter</taxon>
    </lineage>
</organism>
<keyword evidence="2" id="KW-1185">Reference proteome</keyword>
<dbReference type="Proteomes" id="UP000269689">
    <property type="component" value="Unassembled WGS sequence"/>
</dbReference>
<gene>
    <name evidence="1" type="ORF">EDD53_1341</name>
</gene>
<accession>A0A3N4UNJ4</accession>
<comment type="caution">
    <text evidence="1">The sequence shown here is derived from an EMBL/GenBank/DDBJ whole genome shotgun (WGS) entry which is preliminary data.</text>
</comment>
<protein>
    <submittedName>
        <fullName evidence="1">Uncharacterized protein</fullName>
    </submittedName>
</protein>
<evidence type="ECO:0000313" key="2">
    <source>
        <dbReference type="Proteomes" id="UP000269689"/>
    </source>
</evidence>
<evidence type="ECO:0000313" key="1">
    <source>
        <dbReference type="EMBL" id="RPE72192.1"/>
    </source>
</evidence>
<name>A0A3N4UNJ4_9RHOB</name>
<reference evidence="1 2" key="1">
    <citation type="submission" date="2018-11" db="EMBL/GenBank/DDBJ databases">
        <title>Genomic Encyclopedia of Type Strains, Phase IV (KMG-IV): sequencing the most valuable type-strain genomes for metagenomic binning, comparative biology and taxonomic classification.</title>
        <authorList>
            <person name="Goeker M."/>
        </authorList>
    </citation>
    <scope>NUCLEOTIDE SEQUENCE [LARGE SCALE GENOMIC DNA]</scope>
    <source>
        <strain evidence="1 2">DSM 104731</strain>
    </source>
</reference>
<dbReference type="OrthoDB" id="7872328at2"/>
<proteinExistence type="predicted"/>
<dbReference type="RefSeq" id="WP_123792330.1">
    <property type="nucleotide sequence ID" value="NZ_RKQK01000001.1"/>
</dbReference>
<dbReference type="EMBL" id="RKQK01000001">
    <property type="protein sequence ID" value="RPE72192.1"/>
    <property type="molecule type" value="Genomic_DNA"/>
</dbReference>